<dbReference type="EMBL" id="MU858248">
    <property type="protein sequence ID" value="KAK4208344.1"/>
    <property type="molecule type" value="Genomic_DNA"/>
</dbReference>
<proteinExistence type="predicted"/>
<accession>A0AAN7B2Y7</accession>
<reference evidence="2" key="2">
    <citation type="submission" date="2023-05" db="EMBL/GenBank/DDBJ databases">
        <authorList>
            <consortium name="Lawrence Berkeley National Laboratory"/>
            <person name="Steindorff A."/>
            <person name="Hensen N."/>
            <person name="Bonometti L."/>
            <person name="Westerberg I."/>
            <person name="Brannstrom I.O."/>
            <person name="Guillou S."/>
            <person name="Cros-Aarteil S."/>
            <person name="Calhoun S."/>
            <person name="Haridas S."/>
            <person name="Kuo A."/>
            <person name="Mondo S."/>
            <person name="Pangilinan J."/>
            <person name="Riley R."/>
            <person name="Labutti K."/>
            <person name="Andreopoulos B."/>
            <person name="Lipzen A."/>
            <person name="Chen C."/>
            <person name="Yanf M."/>
            <person name="Daum C."/>
            <person name="Ng V."/>
            <person name="Clum A."/>
            <person name="Ohm R."/>
            <person name="Martin F."/>
            <person name="Silar P."/>
            <person name="Natvig D."/>
            <person name="Lalanne C."/>
            <person name="Gautier V."/>
            <person name="Ament-Velasquez S.L."/>
            <person name="Kruys A."/>
            <person name="Hutchinson M.I."/>
            <person name="Powell A.J."/>
            <person name="Barry K."/>
            <person name="Miller A.N."/>
            <person name="Grigoriev I.V."/>
            <person name="Debuchy R."/>
            <person name="Gladieux P."/>
            <person name="Thoren M.H."/>
            <person name="Johannesson H."/>
        </authorList>
    </citation>
    <scope>NUCLEOTIDE SEQUENCE</scope>
    <source>
        <strain evidence="2">PSN293</strain>
    </source>
</reference>
<feature type="region of interest" description="Disordered" evidence="1">
    <location>
        <begin position="215"/>
        <end position="253"/>
    </location>
</feature>
<gene>
    <name evidence="2" type="ORF">QBC37DRAFT_453304</name>
</gene>
<name>A0AAN7B2Y7_9PEZI</name>
<evidence type="ECO:0000256" key="1">
    <source>
        <dbReference type="SAM" id="MobiDB-lite"/>
    </source>
</evidence>
<feature type="compositionally biased region" description="Low complexity" evidence="1">
    <location>
        <begin position="221"/>
        <end position="233"/>
    </location>
</feature>
<protein>
    <submittedName>
        <fullName evidence="2">Uncharacterized protein</fullName>
    </submittedName>
</protein>
<dbReference type="AlphaFoldDB" id="A0AAN7B2Y7"/>
<sequence length="253" mass="27598">MVSTARSSSIITMVDYHSNGPGPPKAKTPFGPRAEIASVDICLSWLLLFLSPLETKLENNDRQSLFLQDNQNLKDYEIVCKVLRRMIDRFAEYPTHSMTEHVKGDAEAGELAHDGVDDSNGDVDWQAAGNPYDPMATTCHPAVATRVEDVKELPKDGSPRWKSCSTNISLEPAFQRGPAPKASSTNYNSGILEEVELSHHFFQNAVKKRFSPEAFSTNYNSGTGKSGSLSTSSRMPSRGASCPMLAEGAGSRL</sequence>
<evidence type="ECO:0000313" key="2">
    <source>
        <dbReference type="EMBL" id="KAK4208344.1"/>
    </source>
</evidence>
<dbReference type="Proteomes" id="UP001301769">
    <property type="component" value="Unassembled WGS sequence"/>
</dbReference>
<comment type="caution">
    <text evidence="2">The sequence shown here is derived from an EMBL/GenBank/DDBJ whole genome shotgun (WGS) entry which is preliminary data.</text>
</comment>
<reference evidence="2" key="1">
    <citation type="journal article" date="2023" name="Mol. Phylogenet. Evol.">
        <title>Genome-scale phylogeny and comparative genomics of the fungal order Sordariales.</title>
        <authorList>
            <person name="Hensen N."/>
            <person name="Bonometti L."/>
            <person name="Westerberg I."/>
            <person name="Brannstrom I.O."/>
            <person name="Guillou S."/>
            <person name="Cros-Aarteil S."/>
            <person name="Calhoun S."/>
            <person name="Haridas S."/>
            <person name="Kuo A."/>
            <person name="Mondo S."/>
            <person name="Pangilinan J."/>
            <person name="Riley R."/>
            <person name="LaButti K."/>
            <person name="Andreopoulos B."/>
            <person name="Lipzen A."/>
            <person name="Chen C."/>
            <person name="Yan M."/>
            <person name="Daum C."/>
            <person name="Ng V."/>
            <person name="Clum A."/>
            <person name="Steindorff A."/>
            <person name="Ohm R.A."/>
            <person name="Martin F."/>
            <person name="Silar P."/>
            <person name="Natvig D.O."/>
            <person name="Lalanne C."/>
            <person name="Gautier V."/>
            <person name="Ament-Velasquez S.L."/>
            <person name="Kruys A."/>
            <person name="Hutchinson M.I."/>
            <person name="Powell A.J."/>
            <person name="Barry K."/>
            <person name="Miller A.N."/>
            <person name="Grigoriev I.V."/>
            <person name="Debuchy R."/>
            <person name="Gladieux P."/>
            <person name="Hiltunen Thoren M."/>
            <person name="Johannesson H."/>
        </authorList>
    </citation>
    <scope>NUCLEOTIDE SEQUENCE</scope>
    <source>
        <strain evidence="2">PSN293</strain>
    </source>
</reference>
<organism evidence="2 3">
    <name type="scientific">Rhypophila decipiens</name>
    <dbReference type="NCBI Taxonomy" id="261697"/>
    <lineage>
        <taxon>Eukaryota</taxon>
        <taxon>Fungi</taxon>
        <taxon>Dikarya</taxon>
        <taxon>Ascomycota</taxon>
        <taxon>Pezizomycotina</taxon>
        <taxon>Sordariomycetes</taxon>
        <taxon>Sordariomycetidae</taxon>
        <taxon>Sordariales</taxon>
        <taxon>Naviculisporaceae</taxon>
        <taxon>Rhypophila</taxon>
    </lineage>
</organism>
<keyword evidence="3" id="KW-1185">Reference proteome</keyword>
<evidence type="ECO:0000313" key="3">
    <source>
        <dbReference type="Proteomes" id="UP001301769"/>
    </source>
</evidence>